<keyword evidence="4" id="KW-1185">Reference proteome</keyword>
<dbReference type="Proteomes" id="UP000568888">
    <property type="component" value="Unassembled WGS sequence"/>
</dbReference>
<evidence type="ECO:0000313" key="1">
    <source>
        <dbReference type="EMBL" id="GFO63679.1"/>
    </source>
</evidence>
<dbReference type="RefSeq" id="WP_183346521.1">
    <property type="nucleotide sequence ID" value="NZ_BLXY01000002.1"/>
</dbReference>
<reference evidence="2" key="3">
    <citation type="submission" date="2022-04" db="EMBL/GenBank/DDBJ databases">
        <authorList>
            <person name="Liu G."/>
        </authorList>
    </citation>
    <scope>NUCLEOTIDE SEQUENCE</scope>
    <source>
        <strain evidence="2">RG22</strain>
    </source>
</reference>
<reference evidence="1" key="2">
    <citation type="journal article" date="2021" name="Int. J. Syst. Evol. Microbiol.">
        <title>Geomonas silvestris sp. nov., Geomonas paludis sp. nov. and Geomonas limicola sp. nov., isolated from terrestrial environments, and emended description of the genus Geomonas.</title>
        <authorList>
            <person name="Itoh H."/>
            <person name="Xu Z."/>
            <person name="Masuda Y."/>
            <person name="Ushijima N."/>
            <person name="Hayakawa C."/>
            <person name="Shiratori Y."/>
            <person name="Senoo K."/>
        </authorList>
    </citation>
    <scope>NUCLEOTIDE SEQUENCE</scope>
    <source>
        <strain evidence="1">Red736</strain>
    </source>
</reference>
<dbReference type="SUPFAM" id="SSF57938">
    <property type="entry name" value="DnaJ/Hsp40 cysteine-rich domain"/>
    <property type="match status" value="1"/>
</dbReference>
<dbReference type="EMBL" id="BLXY01000002">
    <property type="protein sequence ID" value="GFO63679.1"/>
    <property type="molecule type" value="Genomic_DNA"/>
</dbReference>
<organism evidence="1 3">
    <name type="scientific">Geomonas paludis</name>
    <dbReference type="NCBI Taxonomy" id="2740185"/>
    <lineage>
        <taxon>Bacteria</taxon>
        <taxon>Pseudomonadati</taxon>
        <taxon>Thermodesulfobacteriota</taxon>
        <taxon>Desulfuromonadia</taxon>
        <taxon>Geobacterales</taxon>
        <taxon>Geobacteraceae</taxon>
        <taxon>Geomonas</taxon>
    </lineage>
</organism>
<gene>
    <name evidence="1" type="ORF">GMPD_15980</name>
    <name evidence="2" type="ORF">M1B72_08755</name>
</gene>
<dbReference type="EMBL" id="CP096574">
    <property type="protein sequence ID" value="UPU37781.1"/>
    <property type="molecule type" value="Genomic_DNA"/>
</dbReference>
<evidence type="ECO:0000313" key="4">
    <source>
        <dbReference type="Proteomes" id="UP000831485"/>
    </source>
</evidence>
<proteinExistence type="predicted"/>
<dbReference type="Gene3D" id="6.20.20.10">
    <property type="match status" value="1"/>
</dbReference>
<sequence>MGICKDCHDKKVVTCPECAGTGNRYYVAVLDIWESDCSSCFGSGMVTCPVCAVTPLGALRPSPSATWNAAASHQ</sequence>
<evidence type="ECO:0000313" key="2">
    <source>
        <dbReference type="EMBL" id="UPU37781.1"/>
    </source>
</evidence>
<reference evidence="3" key="1">
    <citation type="submission" date="2020-06" db="EMBL/GenBank/DDBJ databases">
        <title>Draft genomic sequecing of Geomonas sp. Red736.</title>
        <authorList>
            <person name="Itoh H."/>
            <person name="Xu Z.X."/>
            <person name="Ushijima N."/>
            <person name="Masuda Y."/>
            <person name="Shiratori Y."/>
            <person name="Senoo K."/>
        </authorList>
    </citation>
    <scope>NUCLEOTIDE SEQUENCE [LARGE SCALE GENOMIC DNA]</scope>
    <source>
        <strain evidence="3">Red736</strain>
    </source>
</reference>
<name>A0A6V8MWN5_9BACT</name>
<accession>A0A6V8MWN5</accession>
<dbReference type="Proteomes" id="UP000831485">
    <property type="component" value="Chromosome"/>
</dbReference>
<protein>
    <submittedName>
        <fullName evidence="1">Uncharacterized protein</fullName>
    </submittedName>
</protein>
<dbReference type="InterPro" id="IPR036410">
    <property type="entry name" value="HSP_DnaJ_Cys-rich_dom_sf"/>
</dbReference>
<evidence type="ECO:0000313" key="3">
    <source>
        <dbReference type="Proteomes" id="UP000568888"/>
    </source>
</evidence>
<dbReference type="AlphaFoldDB" id="A0A6V8MWN5"/>